<feature type="compositionally biased region" description="Basic and acidic residues" evidence="4">
    <location>
        <begin position="12"/>
        <end position="74"/>
    </location>
</feature>
<protein>
    <submittedName>
        <fullName evidence="6">Coiled-coil domain-containing protein</fullName>
    </submittedName>
</protein>
<dbReference type="GO" id="GO:0030496">
    <property type="term" value="C:midbody"/>
    <property type="evidence" value="ECO:0007669"/>
    <property type="project" value="UniProtKB-SubCell"/>
</dbReference>
<dbReference type="OrthoDB" id="76412at2759"/>
<reference evidence="6 7" key="1">
    <citation type="journal article" date="2017" name="Gigascience">
        <title>Draft genome of the honey bee ectoparasitic mite, Tropilaelaps mercedesae, is shaped by the parasitic life history.</title>
        <authorList>
            <person name="Dong X."/>
            <person name="Armstrong S.D."/>
            <person name="Xia D."/>
            <person name="Makepeace B.L."/>
            <person name="Darby A.C."/>
            <person name="Kadowaki T."/>
        </authorList>
    </citation>
    <scope>NUCLEOTIDE SEQUENCE [LARGE SCALE GENOMIC DNA]</scope>
    <source>
        <strain evidence="6">Wuxi-XJTLU</strain>
    </source>
</reference>
<dbReference type="STRING" id="418985.A0A1V9X7X6"/>
<dbReference type="GO" id="GO:0006366">
    <property type="term" value="P:transcription by RNA polymerase II"/>
    <property type="evidence" value="ECO:0007669"/>
    <property type="project" value="TreeGrafter"/>
</dbReference>
<name>A0A1V9X7X6_9ACAR</name>
<evidence type="ECO:0000256" key="1">
    <source>
        <dbReference type="ARBA" id="ARBA00004214"/>
    </source>
</evidence>
<organism evidence="6 7">
    <name type="scientific">Tropilaelaps mercedesae</name>
    <dbReference type="NCBI Taxonomy" id="418985"/>
    <lineage>
        <taxon>Eukaryota</taxon>
        <taxon>Metazoa</taxon>
        <taxon>Ecdysozoa</taxon>
        <taxon>Arthropoda</taxon>
        <taxon>Chelicerata</taxon>
        <taxon>Arachnida</taxon>
        <taxon>Acari</taxon>
        <taxon>Parasitiformes</taxon>
        <taxon>Mesostigmata</taxon>
        <taxon>Gamasina</taxon>
        <taxon>Dermanyssoidea</taxon>
        <taxon>Laelapidae</taxon>
        <taxon>Tropilaelaps</taxon>
    </lineage>
</organism>
<sequence length="239" mass="27474">MPKKLQTNQKAVDARARKDAIKQAEKERIQRAKDDEFWRDDDKQLAKKQARKEEKERKEAEERERKREREKLLQEEMSQMKGKESTDNKTASNKVTRSQIQKTLNNMAAASTATTKHNRIVQEDLGLVENLNKISGAGEVARTVDEAIVMMTKLGTGKEADFDRHPERRVKAAYDAFEASRLPVLKAENSNLRLSQLRQMVRKEWQKSPENPLNQRILAYNTRKSQLATTASQNATVAQ</sequence>
<dbReference type="InterPro" id="IPR010422">
    <property type="entry name" value="Ccdc124/Oxs1"/>
</dbReference>
<evidence type="ECO:0000256" key="3">
    <source>
        <dbReference type="ARBA" id="ARBA00023054"/>
    </source>
</evidence>
<feature type="region of interest" description="Disordered" evidence="4">
    <location>
        <begin position="1"/>
        <end position="94"/>
    </location>
</feature>
<dbReference type="GO" id="GO:0005634">
    <property type="term" value="C:nucleus"/>
    <property type="evidence" value="ECO:0007669"/>
    <property type="project" value="TreeGrafter"/>
</dbReference>
<dbReference type="FunCoup" id="A0A1V9X7X6">
    <property type="interactions" value="693"/>
</dbReference>
<dbReference type="PANTHER" id="PTHR21680">
    <property type="entry name" value="COILED-COIL DOMAIN-CONTAINING PROTEIN 124"/>
    <property type="match status" value="1"/>
</dbReference>
<dbReference type="Pfam" id="PF06244">
    <property type="entry name" value="Ccdc124"/>
    <property type="match status" value="1"/>
</dbReference>
<comment type="caution">
    <text evidence="6">The sequence shown here is derived from an EMBL/GenBank/DDBJ whole genome shotgun (WGS) entry which is preliminary data.</text>
</comment>
<evidence type="ECO:0000313" key="7">
    <source>
        <dbReference type="Proteomes" id="UP000192247"/>
    </source>
</evidence>
<gene>
    <name evidence="6" type="ORF">BIW11_12221</name>
</gene>
<dbReference type="PANTHER" id="PTHR21680:SF0">
    <property type="entry name" value="COILED-COIL DOMAIN-CONTAINING PROTEIN 124"/>
    <property type="match status" value="1"/>
</dbReference>
<evidence type="ECO:0000256" key="2">
    <source>
        <dbReference type="ARBA" id="ARBA00008296"/>
    </source>
</evidence>
<keyword evidence="7" id="KW-1185">Reference proteome</keyword>
<keyword evidence="3" id="KW-0175">Coiled coil</keyword>
<evidence type="ECO:0000259" key="5">
    <source>
        <dbReference type="Pfam" id="PF06244"/>
    </source>
</evidence>
<feature type="domain" description="Coiled-coil" evidence="5">
    <location>
        <begin position="130"/>
        <end position="215"/>
    </location>
</feature>
<proteinExistence type="inferred from homology"/>
<dbReference type="InterPro" id="IPR054414">
    <property type="entry name" value="Ccdc124/Oxs1_C"/>
</dbReference>
<comment type="similarity">
    <text evidence="2">Belongs to the CCDC124 family.</text>
</comment>
<evidence type="ECO:0000313" key="6">
    <source>
        <dbReference type="EMBL" id="OQR69491.1"/>
    </source>
</evidence>
<comment type="subcellular location">
    <subcellularLocation>
        <location evidence="1">Midbody</location>
    </subcellularLocation>
</comment>
<dbReference type="GO" id="GO:0003713">
    <property type="term" value="F:transcription coactivator activity"/>
    <property type="evidence" value="ECO:0007669"/>
    <property type="project" value="TreeGrafter"/>
</dbReference>
<dbReference type="EMBL" id="MNPL01020821">
    <property type="protein sequence ID" value="OQR69491.1"/>
    <property type="molecule type" value="Genomic_DNA"/>
</dbReference>
<dbReference type="Proteomes" id="UP000192247">
    <property type="component" value="Unassembled WGS sequence"/>
</dbReference>
<dbReference type="AlphaFoldDB" id="A0A1V9X7X6"/>
<dbReference type="InParanoid" id="A0A1V9X7X6"/>
<evidence type="ECO:0000256" key="4">
    <source>
        <dbReference type="SAM" id="MobiDB-lite"/>
    </source>
</evidence>
<feature type="compositionally biased region" description="Polar residues" evidence="4">
    <location>
        <begin position="1"/>
        <end position="10"/>
    </location>
</feature>
<accession>A0A1V9X7X6</accession>